<dbReference type="Proteomes" id="UP000294739">
    <property type="component" value="Unassembled WGS sequence"/>
</dbReference>
<evidence type="ECO:0000313" key="5">
    <source>
        <dbReference type="Proteomes" id="UP000294739"/>
    </source>
</evidence>
<dbReference type="Gene3D" id="3.30.1330.120">
    <property type="entry name" value="2-methylcitrate dehydratase PrpD"/>
    <property type="match status" value="1"/>
</dbReference>
<protein>
    <submittedName>
        <fullName evidence="4">MmgE/PrpD family protein</fullName>
    </submittedName>
</protein>
<dbReference type="InterPro" id="IPR045337">
    <property type="entry name" value="MmgE_PrpD_C"/>
</dbReference>
<keyword evidence="5" id="KW-1185">Reference proteome</keyword>
<dbReference type="PANTHER" id="PTHR16943:SF8">
    <property type="entry name" value="2-METHYLCITRATE DEHYDRATASE"/>
    <property type="match status" value="1"/>
</dbReference>
<comment type="similarity">
    <text evidence="1">Belongs to the PrpD family.</text>
</comment>
<accession>A0A4R5DND2</accession>
<dbReference type="InterPro" id="IPR036148">
    <property type="entry name" value="MmgE/PrpD_sf"/>
</dbReference>
<evidence type="ECO:0000259" key="2">
    <source>
        <dbReference type="Pfam" id="PF03972"/>
    </source>
</evidence>
<evidence type="ECO:0000313" key="4">
    <source>
        <dbReference type="EMBL" id="TDE13491.1"/>
    </source>
</evidence>
<reference evidence="4 5" key="1">
    <citation type="submission" date="2019-03" db="EMBL/GenBank/DDBJ databases">
        <title>Draft genome sequences of novel Actinobacteria.</title>
        <authorList>
            <person name="Sahin N."/>
            <person name="Ay H."/>
            <person name="Saygin H."/>
        </authorList>
    </citation>
    <scope>NUCLEOTIDE SEQUENCE [LARGE SCALE GENOMIC DNA]</scope>
    <source>
        <strain evidence="4 5">5K138</strain>
    </source>
</reference>
<dbReference type="PANTHER" id="PTHR16943">
    <property type="entry name" value="2-METHYLCITRATE DEHYDRATASE-RELATED"/>
    <property type="match status" value="1"/>
</dbReference>
<dbReference type="Pfam" id="PF19305">
    <property type="entry name" value="MmgE_PrpD_C"/>
    <property type="match status" value="1"/>
</dbReference>
<dbReference type="SUPFAM" id="SSF103378">
    <property type="entry name" value="2-methylcitrate dehydratase PrpD"/>
    <property type="match status" value="1"/>
</dbReference>
<dbReference type="InterPro" id="IPR042188">
    <property type="entry name" value="MmgE/PrpD_sf_2"/>
</dbReference>
<sequence length="465" mass="48696">MGRVSGAAAARVIGEFAEELDVAALPEPVVHAAQSLILDAVGTAVAASREDFAVRAERALTALAGDAPGDATVVGRSTRLPLRDAVTLNGVLVHGLDFDDTHPPAVLHPTASALPAVLGLAERHGLTGGDILLGYVLAVEVTTRLGAAASGAFHLRGFHPTGVLGVFGAAVAAARLTGLSAQGIATAQGVAGSLASGLLEFIGDGAWTKRLHPGWAAASGITAAALAAEDFVAPDEIYEGRYGLYASFLGTDHGAALKARLDTLGTVWETRAVAVKPYPACHFVHAFVDAAIALAERHDLDPERIEQIHCLIAEEEIPSVFEPLPVKRRPRSAYEAQFSVPHAVASALTRRRFTRDELTPAVRGDPVVRELARRTTYGPDPDSLFPRAFSGEVRIRLDDGSLVTHREQVNRGALERPLSPAEIRAKFDANIAGVLSPDGADELARLVAALPELDDPAPLFAALAP</sequence>
<dbReference type="InterPro" id="IPR045336">
    <property type="entry name" value="MmgE_PrpD_N"/>
</dbReference>
<comment type="caution">
    <text evidence="4">The sequence shown here is derived from an EMBL/GenBank/DDBJ whole genome shotgun (WGS) entry which is preliminary data.</text>
</comment>
<dbReference type="InterPro" id="IPR005656">
    <property type="entry name" value="MmgE_PrpD"/>
</dbReference>
<dbReference type="GO" id="GO:0016829">
    <property type="term" value="F:lyase activity"/>
    <property type="evidence" value="ECO:0007669"/>
    <property type="project" value="InterPro"/>
</dbReference>
<dbReference type="Pfam" id="PF03972">
    <property type="entry name" value="MmgE_PrpD_N"/>
    <property type="match status" value="1"/>
</dbReference>
<name>A0A4R5DND2_9ACTN</name>
<feature type="domain" description="MmgE/PrpD N-terminal" evidence="2">
    <location>
        <begin position="13"/>
        <end position="251"/>
    </location>
</feature>
<feature type="domain" description="MmgE/PrpD C-terminal" evidence="3">
    <location>
        <begin position="278"/>
        <end position="450"/>
    </location>
</feature>
<dbReference type="InterPro" id="IPR042183">
    <property type="entry name" value="MmgE/PrpD_sf_1"/>
</dbReference>
<dbReference type="EMBL" id="SMKZ01000005">
    <property type="protein sequence ID" value="TDE13491.1"/>
    <property type="molecule type" value="Genomic_DNA"/>
</dbReference>
<dbReference type="Gene3D" id="1.10.4100.10">
    <property type="entry name" value="2-methylcitrate dehydratase PrpD"/>
    <property type="match status" value="1"/>
</dbReference>
<gene>
    <name evidence="4" type="ORF">E1269_05520</name>
</gene>
<evidence type="ECO:0000259" key="3">
    <source>
        <dbReference type="Pfam" id="PF19305"/>
    </source>
</evidence>
<dbReference type="InParanoid" id="A0A4R5DND2"/>
<evidence type="ECO:0000256" key="1">
    <source>
        <dbReference type="ARBA" id="ARBA00006174"/>
    </source>
</evidence>
<dbReference type="AlphaFoldDB" id="A0A4R5DND2"/>
<dbReference type="OrthoDB" id="9797528at2"/>
<proteinExistence type="inferred from homology"/>
<organism evidence="4 5">
    <name type="scientific">Jiangella asiatica</name>
    <dbReference type="NCBI Taxonomy" id="2530372"/>
    <lineage>
        <taxon>Bacteria</taxon>
        <taxon>Bacillati</taxon>
        <taxon>Actinomycetota</taxon>
        <taxon>Actinomycetes</taxon>
        <taxon>Jiangellales</taxon>
        <taxon>Jiangellaceae</taxon>
        <taxon>Jiangella</taxon>
    </lineage>
</organism>